<sequence length="58" mass="6200">MDSLAWAIKKSMILISKKEFKATAPPITTPPRSGNERRPEPHSIAAVLPPSKGSSTAT</sequence>
<organism evidence="2 3">
    <name type="scientific">Anisodus tanguticus</name>
    <dbReference type="NCBI Taxonomy" id="243964"/>
    <lineage>
        <taxon>Eukaryota</taxon>
        <taxon>Viridiplantae</taxon>
        <taxon>Streptophyta</taxon>
        <taxon>Embryophyta</taxon>
        <taxon>Tracheophyta</taxon>
        <taxon>Spermatophyta</taxon>
        <taxon>Magnoliopsida</taxon>
        <taxon>eudicotyledons</taxon>
        <taxon>Gunneridae</taxon>
        <taxon>Pentapetalae</taxon>
        <taxon>asterids</taxon>
        <taxon>lamiids</taxon>
        <taxon>Solanales</taxon>
        <taxon>Solanaceae</taxon>
        <taxon>Solanoideae</taxon>
        <taxon>Hyoscyameae</taxon>
        <taxon>Anisodus</taxon>
    </lineage>
</organism>
<feature type="region of interest" description="Disordered" evidence="1">
    <location>
        <begin position="21"/>
        <end position="58"/>
    </location>
</feature>
<protein>
    <submittedName>
        <fullName evidence="2">Uncharacterized protein</fullName>
    </submittedName>
</protein>
<gene>
    <name evidence="2" type="ORF">RND71_040530</name>
</gene>
<name>A0AAE1UP08_9SOLA</name>
<dbReference type="EMBL" id="JAVYJV010000023">
    <property type="protein sequence ID" value="KAK4339068.1"/>
    <property type="molecule type" value="Genomic_DNA"/>
</dbReference>
<evidence type="ECO:0000313" key="3">
    <source>
        <dbReference type="Proteomes" id="UP001291623"/>
    </source>
</evidence>
<comment type="caution">
    <text evidence="2">The sequence shown here is derived from an EMBL/GenBank/DDBJ whole genome shotgun (WGS) entry which is preliminary data.</text>
</comment>
<reference evidence="2" key="1">
    <citation type="submission" date="2023-12" db="EMBL/GenBank/DDBJ databases">
        <title>Genome assembly of Anisodus tanguticus.</title>
        <authorList>
            <person name="Wang Y.-J."/>
        </authorList>
    </citation>
    <scope>NUCLEOTIDE SEQUENCE</scope>
    <source>
        <strain evidence="2">KB-2021</strain>
        <tissue evidence="2">Leaf</tissue>
    </source>
</reference>
<keyword evidence="3" id="KW-1185">Reference proteome</keyword>
<accession>A0AAE1UP08</accession>
<dbReference type="AlphaFoldDB" id="A0AAE1UP08"/>
<dbReference type="Proteomes" id="UP001291623">
    <property type="component" value="Unassembled WGS sequence"/>
</dbReference>
<evidence type="ECO:0000313" key="2">
    <source>
        <dbReference type="EMBL" id="KAK4339068.1"/>
    </source>
</evidence>
<evidence type="ECO:0000256" key="1">
    <source>
        <dbReference type="SAM" id="MobiDB-lite"/>
    </source>
</evidence>
<proteinExistence type="predicted"/>